<proteinExistence type="predicted"/>
<feature type="compositionally biased region" description="Low complexity" evidence="2">
    <location>
        <begin position="478"/>
        <end position="499"/>
    </location>
</feature>
<dbReference type="Proteomes" id="UP000054937">
    <property type="component" value="Unassembled WGS sequence"/>
</dbReference>
<reference evidence="3 4" key="1">
    <citation type="journal article" date="2015" name="Sci. Rep.">
        <title>Genome of the facultative scuticociliatosis pathogen Pseudocohnilembus persalinus provides insight into its virulence through horizontal gene transfer.</title>
        <authorList>
            <person name="Xiong J."/>
            <person name="Wang G."/>
            <person name="Cheng J."/>
            <person name="Tian M."/>
            <person name="Pan X."/>
            <person name="Warren A."/>
            <person name="Jiang C."/>
            <person name="Yuan D."/>
            <person name="Miao W."/>
        </authorList>
    </citation>
    <scope>NUCLEOTIDE SEQUENCE [LARGE SCALE GENOMIC DNA]</scope>
    <source>
        <strain evidence="3">36N120E</strain>
    </source>
</reference>
<organism evidence="3 4">
    <name type="scientific">Pseudocohnilembus persalinus</name>
    <name type="common">Ciliate</name>
    <dbReference type="NCBI Taxonomy" id="266149"/>
    <lineage>
        <taxon>Eukaryota</taxon>
        <taxon>Sar</taxon>
        <taxon>Alveolata</taxon>
        <taxon>Ciliophora</taxon>
        <taxon>Intramacronucleata</taxon>
        <taxon>Oligohymenophorea</taxon>
        <taxon>Scuticociliatia</taxon>
        <taxon>Philasterida</taxon>
        <taxon>Pseudocohnilembidae</taxon>
        <taxon>Pseudocohnilembus</taxon>
    </lineage>
</organism>
<protein>
    <submittedName>
        <fullName evidence="3">Uncharacterized protein</fullName>
    </submittedName>
</protein>
<name>A0A0V0QXP9_PSEPJ</name>
<dbReference type="OMA" id="NCEKMIT"/>
<feature type="compositionally biased region" description="Basic and acidic residues" evidence="2">
    <location>
        <begin position="956"/>
        <end position="970"/>
    </location>
</feature>
<comment type="caution">
    <text evidence="3">The sequence shown here is derived from an EMBL/GenBank/DDBJ whole genome shotgun (WGS) entry which is preliminary data.</text>
</comment>
<feature type="coiled-coil region" evidence="1">
    <location>
        <begin position="836"/>
        <end position="875"/>
    </location>
</feature>
<feature type="region of interest" description="Disordered" evidence="2">
    <location>
        <begin position="201"/>
        <end position="220"/>
    </location>
</feature>
<sequence>MYETKQLQDNRLDTFNKIDFFQSDNTKTNQHKSEYFQERQKIKNFQKLAYHEKCSIEHKLNNLPEKGLSKEYSPQKKYQQFQRRIRNYLSSLNMSQRQKELSIKDIEDWLKISQKQKNNISTSKQFANDVVFIENYMKDLLVKKEIQQKIQFEQDQKKKELMQNFNDEVIEKQQNSIKQQEDQDKYKKKIIKLQNIQENAQDEAKLSNNNKENNSQENYEQQKKYNIQGLDTNFLDDQNKNQSQMSDSQKKIYEKTKKQFLKEFQKIKNYSLNQSDKKKQSILFLDQKQQTQAQENHLNSENEIFLNSSQNLSKGCSPINHSIRPKSQQNKTSLKIFQSRNIHTQQVAKRLGDFQIMQQEQQKIDEQYQNLKKQKYVKNQTPQNNQSLQNQDLQTSDIGINQAQTQNSLNFTRSVNNFNAQNQFSHKNLHTPNFLSSNQESKIQQISSFSNQKSQRFKRIYGDLQVINIQKGNYSRKQSLSQTQVNQNQQTQSPLQKNKNMYYTSYSSSKKINISKTVKRLSQTKHSQTAQFFYQHNKQSVQNQQDMLKKQINNQNKNKNKNSIIRLQRSTTDHFLFENKKSQIELNKMNETISNSKIVNEQNKIEQLLSDYKTQQELQENINGVKKQSKRKNHQKSKQKDLQKLSHQVNNDKKYKKNKFLNDELYDGYIQSNNYDIMEDRALKAREEKQRQQQNKYMQIENNLKEQQKEKIKDNKNSQAQFKNSVISKSEVIPSQQEQSLQQEIQKLKDEKDKIQNSKKLLQEFKKIINLDQKEELELKQFKNNCEKMITKRQNQKIFENQNSVTFQLQQQFSQQLQKERDEFKGTELDEINAFKKQLKQKEKFQNEMLQQVKKKEMQGQLKRIEEQYNLKSVKRKISQDYELNSSYESQEQNYSNIKRQSYLKKFSNETNEIEENNMLSNNDKSMEILDQNLKQNQSQENISQIQQEEDEVEKEENQKNIEQNEEKQYKDFQFQISQVEIQKQDLKKEK</sequence>
<feature type="region of interest" description="Disordered" evidence="2">
    <location>
        <begin position="624"/>
        <end position="650"/>
    </location>
</feature>
<feature type="region of interest" description="Disordered" evidence="2">
    <location>
        <begin position="477"/>
        <end position="499"/>
    </location>
</feature>
<evidence type="ECO:0000256" key="2">
    <source>
        <dbReference type="SAM" id="MobiDB-lite"/>
    </source>
</evidence>
<keyword evidence="1" id="KW-0175">Coiled coil</keyword>
<feature type="compositionally biased region" description="Basic residues" evidence="2">
    <location>
        <begin position="627"/>
        <end position="637"/>
    </location>
</feature>
<feature type="compositionally biased region" description="Low complexity" evidence="2">
    <location>
        <begin position="936"/>
        <end position="947"/>
    </location>
</feature>
<keyword evidence="4" id="KW-1185">Reference proteome</keyword>
<accession>A0A0V0QXP9</accession>
<evidence type="ECO:0000256" key="1">
    <source>
        <dbReference type="SAM" id="Coils"/>
    </source>
</evidence>
<evidence type="ECO:0000313" key="3">
    <source>
        <dbReference type="EMBL" id="KRX07145.1"/>
    </source>
</evidence>
<feature type="compositionally biased region" description="Low complexity" evidence="2">
    <location>
        <begin position="207"/>
        <end position="219"/>
    </location>
</feature>
<gene>
    <name evidence="3" type="ORF">PPERSA_09359</name>
</gene>
<dbReference type="AlphaFoldDB" id="A0A0V0QXP9"/>
<evidence type="ECO:0000313" key="4">
    <source>
        <dbReference type="Proteomes" id="UP000054937"/>
    </source>
</evidence>
<feature type="coiled-coil region" evidence="1">
    <location>
        <begin position="675"/>
        <end position="768"/>
    </location>
</feature>
<dbReference type="EMBL" id="LDAU01000087">
    <property type="protein sequence ID" value="KRX07145.1"/>
    <property type="molecule type" value="Genomic_DNA"/>
</dbReference>
<feature type="region of interest" description="Disordered" evidence="2">
    <location>
        <begin position="935"/>
        <end position="970"/>
    </location>
</feature>
<dbReference type="InParanoid" id="A0A0V0QXP9"/>